<gene>
    <name evidence="2" type="ORF">PCORN_18796</name>
</gene>
<evidence type="ECO:0000313" key="3">
    <source>
        <dbReference type="Proteomes" id="UP000019254"/>
    </source>
</evidence>
<dbReference type="Proteomes" id="UP000019254">
    <property type="component" value="Unassembled WGS sequence"/>
</dbReference>
<protein>
    <submittedName>
        <fullName evidence="2">Transposase</fullName>
    </submittedName>
</protein>
<evidence type="ECO:0000313" key="2">
    <source>
        <dbReference type="EMBL" id="EUJ24330.1"/>
    </source>
</evidence>
<accession>W7BHS3</accession>
<dbReference type="InterPro" id="IPR012337">
    <property type="entry name" value="RNaseH-like_sf"/>
</dbReference>
<dbReference type="GO" id="GO:0015074">
    <property type="term" value="P:DNA integration"/>
    <property type="evidence" value="ECO:0007669"/>
    <property type="project" value="InterPro"/>
</dbReference>
<keyword evidence="3" id="KW-1185">Reference proteome</keyword>
<dbReference type="Pfam" id="PF00665">
    <property type="entry name" value="rve"/>
    <property type="match status" value="1"/>
</dbReference>
<reference evidence="2 3" key="1">
    <citation type="journal article" date="2014" name="Int. J. Syst. Evol. Microbiol.">
        <title>Listeria floridensis sp. nov., Listeria aquatica sp. nov., Listeria cornellensis sp. nov., Listeria riparia sp. nov. and Listeria grandensis sp. nov., from agricultural and natural environments.</title>
        <authorList>
            <person name="den Bakker H.C."/>
            <person name="Warchocki S."/>
            <person name="Wright E.M."/>
            <person name="Allred A.F."/>
            <person name="Ahlstrom C."/>
            <person name="Manuel C.S."/>
            <person name="Stasiewicz M.J."/>
            <person name="Burrell A."/>
            <person name="Roof S."/>
            <person name="Strawn L."/>
            <person name="Fortes E.D."/>
            <person name="Nightingale K.K."/>
            <person name="Kephart D."/>
            <person name="Wiedmann M."/>
        </authorList>
    </citation>
    <scope>NUCLEOTIDE SEQUENCE [LARGE SCALE GENOMIC DNA]</scope>
    <source>
        <strain evidence="3">FSL F6-969</strain>
    </source>
</reference>
<sequence>MKSYQNKYDIVYRREASHPNEIWQADHTLLDIVVAMGPNKKGRPWLTIIMDDYSRSIAGYYLSLKAPSSIQTALALYQAIKPKEKKQWAINGVPEKFYTDHGSDFVSKHMEQVAIDLRMNLLFSKVGVPRGRGKIERFFSHCQSDAFTRVAWIYSCPSTAASVDLSGVRFEDRAFYHGSLSSKSACYD</sequence>
<organism evidence="2 3">
    <name type="scientific">Listeria cornellensis FSL F6-0969</name>
    <dbReference type="NCBI Taxonomy" id="1265820"/>
    <lineage>
        <taxon>Bacteria</taxon>
        <taxon>Bacillati</taxon>
        <taxon>Bacillota</taxon>
        <taxon>Bacilli</taxon>
        <taxon>Bacillales</taxon>
        <taxon>Listeriaceae</taxon>
        <taxon>Listeria</taxon>
    </lineage>
</organism>
<dbReference type="STRING" id="1265820.PCORN_18796"/>
<dbReference type="Gene3D" id="3.30.420.10">
    <property type="entry name" value="Ribonuclease H-like superfamily/Ribonuclease H"/>
    <property type="match status" value="1"/>
</dbReference>
<feature type="domain" description="Integrase catalytic" evidence="1">
    <location>
        <begin position="15"/>
        <end position="138"/>
    </location>
</feature>
<dbReference type="InterPro" id="IPR001584">
    <property type="entry name" value="Integrase_cat-core"/>
</dbReference>
<dbReference type="GO" id="GO:0003676">
    <property type="term" value="F:nucleic acid binding"/>
    <property type="evidence" value="ECO:0007669"/>
    <property type="project" value="InterPro"/>
</dbReference>
<dbReference type="SUPFAM" id="SSF53098">
    <property type="entry name" value="Ribonuclease H-like"/>
    <property type="match status" value="1"/>
</dbReference>
<dbReference type="InterPro" id="IPR036397">
    <property type="entry name" value="RNaseH_sf"/>
</dbReference>
<name>W7BHS3_9LIST</name>
<comment type="caution">
    <text evidence="2">The sequence shown here is derived from an EMBL/GenBank/DDBJ whole genome shotgun (WGS) entry which is preliminary data.</text>
</comment>
<evidence type="ECO:0000259" key="1">
    <source>
        <dbReference type="PROSITE" id="PS50994"/>
    </source>
</evidence>
<dbReference type="PROSITE" id="PS50994">
    <property type="entry name" value="INTEGRASE"/>
    <property type="match status" value="1"/>
</dbReference>
<dbReference type="AlphaFoldDB" id="W7BHS3"/>
<proteinExistence type="predicted"/>
<dbReference type="EMBL" id="AODE01000054">
    <property type="protein sequence ID" value="EUJ24330.1"/>
    <property type="molecule type" value="Genomic_DNA"/>
</dbReference>